<feature type="coiled-coil region" evidence="1">
    <location>
        <begin position="65"/>
        <end position="92"/>
    </location>
</feature>
<gene>
    <name evidence="2" type="ORF">DM02DRAFT_658398</name>
</gene>
<keyword evidence="1" id="KW-0175">Coiled coil</keyword>
<dbReference type="EMBL" id="KZ805439">
    <property type="protein sequence ID" value="PVH97324.1"/>
    <property type="molecule type" value="Genomic_DNA"/>
</dbReference>
<dbReference type="Proteomes" id="UP000244855">
    <property type="component" value="Unassembled WGS sequence"/>
</dbReference>
<dbReference type="AlphaFoldDB" id="A0A2V1DJL9"/>
<accession>A0A2V1DJL9</accession>
<evidence type="ECO:0000313" key="2">
    <source>
        <dbReference type="EMBL" id="PVH97324.1"/>
    </source>
</evidence>
<evidence type="ECO:0000256" key="1">
    <source>
        <dbReference type="SAM" id="Coils"/>
    </source>
</evidence>
<organism evidence="2 3">
    <name type="scientific">Periconia macrospinosa</name>
    <dbReference type="NCBI Taxonomy" id="97972"/>
    <lineage>
        <taxon>Eukaryota</taxon>
        <taxon>Fungi</taxon>
        <taxon>Dikarya</taxon>
        <taxon>Ascomycota</taxon>
        <taxon>Pezizomycotina</taxon>
        <taxon>Dothideomycetes</taxon>
        <taxon>Pleosporomycetidae</taxon>
        <taxon>Pleosporales</taxon>
        <taxon>Massarineae</taxon>
        <taxon>Periconiaceae</taxon>
        <taxon>Periconia</taxon>
    </lineage>
</organism>
<protein>
    <submittedName>
        <fullName evidence="2">Uncharacterized protein</fullName>
    </submittedName>
</protein>
<proteinExistence type="predicted"/>
<evidence type="ECO:0000313" key="3">
    <source>
        <dbReference type="Proteomes" id="UP000244855"/>
    </source>
</evidence>
<name>A0A2V1DJL9_9PLEO</name>
<reference evidence="2 3" key="1">
    <citation type="journal article" date="2018" name="Sci. Rep.">
        <title>Comparative genomics provides insights into the lifestyle and reveals functional heterogeneity of dark septate endophytic fungi.</title>
        <authorList>
            <person name="Knapp D.G."/>
            <person name="Nemeth J.B."/>
            <person name="Barry K."/>
            <person name="Hainaut M."/>
            <person name="Henrissat B."/>
            <person name="Johnson J."/>
            <person name="Kuo A."/>
            <person name="Lim J.H.P."/>
            <person name="Lipzen A."/>
            <person name="Nolan M."/>
            <person name="Ohm R.A."/>
            <person name="Tamas L."/>
            <person name="Grigoriev I.V."/>
            <person name="Spatafora J.W."/>
            <person name="Nagy L.G."/>
            <person name="Kovacs G.M."/>
        </authorList>
    </citation>
    <scope>NUCLEOTIDE SEQUENCE [LARGE SCALE GENOMIC DNA]</scope>
    <source>
        <strain evidence="2 3">DSE2036</strain>
    </source>
</reference>
<keyword evidence="3" id="KW-1185">Reference proteome</keyword>
<sequence length="265" mass="30129">MSMVLRVSSRGVDKTWHFVIWVYDTLNDPRIMVFRRGKLPTSRSIKTAKKASLADVRCGEEDAGQEILRALVKNANDAIKELDQMQEEELAKHLPALALTVTQDTSGAELQAQKPEIRNSTNTSQRRTNYSRLLPGHDNLSAQFAENIKRWKHNFNLTEGATVRHLESLDWSLEYTEEELGIDLQSKHIRNQSSTICAWVYSIREDILPDLVPRGFGFGARAKPRDKLERLFHGKIWVGVGGPGVTPLTFINSRACCMWLELEQD</sequence>